<dbReference type="PROSITE" id="PS51257">
    <property type="entry name" value="PROKAR_LIPOPROTEIN"/>
    <property type="match status" value="1"/>
</dbReference>
<proteinExistence type="predicted"/>
<evidence type="ECO:0000313" key="2">
    <source>
        <dbReference type="EMBL" id="AWQ62350.1"/>
    </source>
</evidence>
<organismHost>
    <name type="scientific">Crustacea</name>
    <name type="common">crustaceans</name>
    <dbReference type="NCBI Taxonomy" id="6657"/>
</organismHost>
<dbReference type="EMBL" id="MG432479">
    <property type="protein sequence ID" value="AWQ62350.1"/>
    <property type="molecule type" value="Genomic_DNA"/>
</dbReference>
<gene>
    <name evidence="1" type="primary">52</name>
</gene>
<sequence length="72" mass="7878">MVKNMQSSSSIQSILFSSCTTLVAKVVATAKTQGLLLPLQIFYEVGPGVIRHRTEDLTCGTIITHLGLLWIF</sequence>
<name>A0A2U9GAG3_WSSV</name>
<reference evidence="1" key="2">
    <citation type="journal article" name="FEMS Microbiol. Lett.">
        <title>Molecular variability and genetic structure of white spot syndrome virus strains from northwest Mexico based on the analysis of genomes.</title>
        <authorList>
            <person name="Parrilla-Taylor D.P."/>
            <person name="Vibanco-Perez N."/>
            <person name="Duran-Avelar M.J."/>
            <person name="Gomez-Gil B."/>
            <person name="Llera-Herrera R."/>
            <person name="Vazquez-Juarez R."/>
        </authorList>
    </citation>
    <scope>NUCLEOTIDE SEQUENCE</scope>
    <source>
        <strain evidence="1">GVE05</strain>
        <strain evidence="2">JP</strain>
    </source>
</reference>
<reference evidence="1" key="1">
    <citation type="submission" date="2017-11" db="EMBL/GenBank/DDBJ databases">
        <authorList>
            <person name="Parrilla Taylor D.P."/>
            <person name="Vibanco-Perez N."/>
            <person name="Duran-Avelar Md.J."/>
            <person name="Gomez-Gil B."/>
            <person name="Llera-Herrera R."/>
            <person name="Vazquez-Juarez R."/>
        </authorList>
    </citation>
    <scope>NUCLEOTIDE SEQUENCE</scope>
    <source>
        <strain evidence="1">GVE05</strain>
        <strain evidence="2">JP</strain>
    </source>
</reference>
<accession>A0A2U9GAG3</accession>
<evidence type="ECO:0000313" key="1">
    <source>
        <dbReference type="EMBL" id="AWQ61974.1"/>
    </source>
</evidence>
<protein>
    <submittedName>
        <fullName evidence="1">Wsv052</fullName>
    </submittedName>
</protein>
<dbReference type="EMBL" id="MG432478">
    <property type="protein sequence ID" value="AWQ61974.1"/>
    <property type="molecule type" value="Genomic_DNA"/>
</dbReference>
<organism evidence="1">
    <name type="scientific">White spot syndrome virus</name>
    <name type="common">WSSV</name>
    <name type="synonym">White spot bacilliform virus</name>
    <dbReference type="NCBI Taxonomy" id="92652"/>
    <lineage>
        <taxon>Viruses</taxon>
        <taxon>Viruses incertae sedis</taxon>
        <taxon>Naldaviricetes</taxon>
        <taxon>Nimaviridae</taxon>
        <taxon>Whispovirus</taxon>
        <taxon>White spot syndrome virus</taxon>
    </lineage>
</organism>